<dbReference type="SUPFAM" id="SSF55103">
    <property type="entry name" value="FAD-linked oxidases, C-terminal domain"/>
    <property type="match status" value="1"/>
</dbReference>
<dbReference type="InterPro" id="IPR006094">
    <property type="entry name" value="Oxid_FAD_bind_N"/>
</dbReference>
<evidence type="ECO:0000256" key="6">
    <source>
        <dbReference type="PIRSR" id="PIRSR625650-3"/>
    </source>
</evidence>
<comment type="cofactor">
    <cofactor evidence="6">
        <name>FAD</name>
        <dbReference type="ChEBI" id="CHEBI:57692"/>
    </cofactor>
</comment>
<evidence type="ECO:0000256" key="2">
    <source>
        <dbReference type="ARBA" id="ARBA00022630"/>
    </source>
</evidence>
<dbReference type="eggNOG" id="COG0277">
    <property type="taxonomic scope" value="Bacteria"/>
</dbReference>
<dbReference type="InterPro" id="IPR016167">
    <property type="entry name" value="FAD-bd_PCMH_sub1"/>
</dbReference>
<keyword evidence="3 6" id="KW-0274">FAD</keyword>
<dbReference type="Gene3D" id="3.30.465.10">
    <property type="match status" value="1"/>
</dbReference>
<keyword evidence="2" id="KW-0285">Flavoprotein</keyword>
<dbReference type="STRING" id="709986.Deima_3129"/>
<dbReference type="InterPro" id="IPR036318">
    <property type="entry name" value="FAD-bd_PCMH-like_sf"/>
</dbReference>
<feature type="domain" description="FAD-binding PCMH-type" evidence="8">
    <location>
        <begin position="84"/>
        <end position="264"/>
    </location>
</feature>
<feature type="binding site" evidence="6">
    <location>
        <begin position="197"/>
        <end position="200"/>
    </location>
    <ligand>
        <name>FAD</name>
        <dbReference type="ChEBI" id="CHEBI:57692"/>
    </ligand>
</feature>
<dbReference type="InterPro" id="IPR016169">
    <property type="entry name" value="FAD-bd_PCMH_sub2"/>
</dbReference>
<feature type="binding site" evidence="6">
    <location>
        <begin position="116"/>
        <end position="122"/>
    </location>
    <ligand>
        <name>FAD</name>
        <dbReference type="ChEBI" id="CHEBI:57692"/>
    </ligand>
</feature>
<dbReference type="KEGG" id="dmr:Deima_3129"/>
<dbReference type="SUPFAM" id="SSF56176">
    <property type="entry name" value="FAD-binding/transporter-associated domain-like"/>
    <property type="match status" value="1"/>
</dbReference>
<reference evidence="9 10" key="1">
    <citation type="journal article" date="2011" name="Stand. Genomic Sci.">
        <title>Complete genome sequence of Deinococcus maricopensis type strain (LB-34).</title>
        <authorList>
            <person name="Pukall R."/>
            <person name="Zeytun A."/>
            <person name="Lucas S."/>
            <person name="Lapidus A."/>
            <person name="Hammon N."/>
            <person name="Deshpande S."/>
            <person name="Nolan M."/>
            <person name="Cheng J.F."/>
            <person name="Pitluck S."/>
            <person name="Liolios K."/>
            <person name="Pagani I."/>
            <person name="Mikhailova N."/>
            <person name="Ivanova N."/>
            <person name="Mavromatis K."/>
            <person name="Pati A."/>
            <person name="Tapia R."/>
            <person name="Han C."/>
            <person name="Goodwin L."/>
            <person name="Chen A."/>
            <person name="Palaniappan K."/>
            <person name="Land M."/>
            <person name="Hauser L."/>
            <person name="Chang Y.J."/>
            <person name="Jeffries C.D."/>
            <person name="Brambilla E.M."/>
            <person name="Rohde M."/>
            <person name="Goker M."/>
            <person name="Detter J.C."/>
            <person name="Woyke T."/>
            <person name="Bristow J."/>
            <person name="Eisen J.A."/>
            <person name="Markowitz V."/>
            <person name="Hugenholtz P."/>
            <person name="Kyrpides N.C."/>
            <person name="Klenk H.P."/>
        </authorList>
    </citation>
    <scope>NUCLEOTIDE SEQUENCE [LARGE SCALE GENOMIC DNA]</scope>
    <source>
        <strain evidence="10">DSM 21211 / LMG 22137 / NRRL B-23946 / LB-34</strain>
    </source>
</reference>
<feature type="site" description="Important for enzyme activity" evidence="7">
    <location>
        <position position="299"/>
    </location>
</feature>
<reference evidence="10" key="2">
    <citation type="submission" date="2011-01" db="EMBL/GenBank/DDBJ databases">
        <title>The complete genome of Deinococcus maricopensis DSM 21211.</title>
        <authorList>
            <consortium name="US DOE Joint Genome Institute (JGI-PGF)"/>
            <person name="Lucas S."/>
            <person name="Copeland A."/>
            <person name="Lapidus A."/>
            <person name="Goodwin L."/>
            <person name="Pitluck S."/>
            <person name="Kyrpides N."/>
            <person name="Mavromatis K."/>
            <person name="Pagani I."/>
            <person name="Ivanova N."/>
            <person name="Ovchinnikova G."/>
            <person name="Zeytun A."/>
            <person name="Detter J.C."/>
            <person name="Han C."/>
            <person name="Land M."/>
            <person name="Hauser L."/>
            <person name="Markowitz V."/>
            <person name="Cheng J.-F."/>
            <person name="Hugenholtz P."/>
            <person name="Woyke T."/>
            <person name="Wu D."/>
            <person name="Pukall R."/>
            <person name="Gehrich-Schroeter G."/>
            <person name="Brambilla E."/>
            <person name="Klenk H.-P."/>
            <person name="Eisen J.A."/>
        </authorList>
    </citation>
    <scope>NUCLEOTIDE SEQUENCE [LARGE SCALE GENOMIC DNA]</scope>
    <source>
        <strain evidence="10">DSM 21211 / LMG 22137 / NRRL B-23946 / LB-34</strain>
    </source>
</reference>
<evidence type="ECO:0000259" key="8">
    <source>
        <dbReference type="PROSITE" id="PS51387"/>
    </source>
</evidence>
<dbReference type="Gene3D" id="3.30.43.10">
    <property type="entry name" value="Uridine Diphospho-n-acetylenolpyruvylglucosamine Reductase, domain 2"/>
    <property type="match status" value="1"/>
</dbReference>
<dbReference type="Gene3D" id="1.10.45.10">
    <property type="entry name" value="Vanillyl-alcohol Oxidase, Chain A, domain 4"/>
    <property type="match status" value="1"/>
</dbReference>
<organism evidence="9 10">
    <name type="scientific">Deinococcus maricopensis (strain DSM 21211 / LMG 22137 / NRRL B-23946 / LB-34)</name>
    <dbReference type="NCBI Taxonomy" id="709986"/>
    <lineage>
        <taxon>Bacteria</taxon>
        <taxon>Thermotogati</taxon>
        <taxon>Deinococcota</taxon>
        <taxon>Deinococci</taxon>
        <taxon>Deinococcales</taxon>
        <taxon>Deinococcaceae</taxon>
        <taxon>Deinococcus</taxon>
    </lineage>
</organism>
<dbReference type="AlphaFoldDB" id="E8U3R5"/>
<evidence type="ECO:0000313" key="9">
    <source>
        <dbReference type="EMBL" id="ADV68758.1"/>
    </source>
</evidence>
<evidence type="ECO:0000256" key="3">
    <source>
        <dbReference type="ARBA" id="ARBA00022827"/>
    </source>
</evidence>
<dbReference type="InterPro" id="IPR016166">
    <property type="entry name" value="FAD-bd_PCMH"/>
</dbReference>
<feature type="active site" description="Proton donor/acceptor" evidence="4">
    <location>
        <position position="448"/>
    </location>
</feature>
<dbReference type="InterPro" id="IPR004113">
    <property type="entry name" value="FAD-bd_oxidored_4_C"/>
</dbReference>
<dbReference type="GO" id="GO:0008610">
    <property type="term" value="P:lipid biosynthetic process"/>
    <property type="evidence" value="ECO:0007669"/>
    <property type="project" value="InterPro"/>
</dbReference>
<dbReference type="OrthoDB" id="9767256at2"/>
<evidence type="ECO:0000313" key="10">
    <source>
        <dbReference type="Proteomes" id="UP000008635"/>
    </source>
</evidence>
<dbReference type="PANTHER" id="PTHR46568">
    <property type="entry name" value="ALKYLDIHYDROXYACETONEPHOSPHATE SYNTHASE, PEROXISOMAL"/>
    <property type="match status" value="1"/>
</dbReference>
<dbReference type="Pfam" id="PF02913">
    <property type="entry name" value="FAD-oxidase_C"/>
    <property type="match status" value="1"/>
</dbReference>
<dbReference type="Proteomes" id="UP000008635">
    <property type="component" value="Chromosome"/>
</dbReference>
<dbReference type="GO" id="GO:0008609">
    <property type="term" value="F:alkylglycerone-phosphate synthase activity"/>
    <property type="evidence" value="ECO:0007669"/>
    <property type="project" value="UniProtKB-EC"/>
</dbReference>
<protein>
    <submittedName>
        <fullName evidence="9">Alkylglycerone-phosphate synthase</fullName>
        <ecNumber evidence="9">2.5.1.26</ecNumber>
    </submittedName>
</protein>
<evidence type="ECO:0000256" key="5">
    <source>
        <dbReference type="PIRSR" id="PIRSR625650-2"/>
    </source>
</evidence>
<dbReference type="PROSITE" id="PS51387">
    <property type="entry name" value="FAD_PCMH"/>
    <property type="match status" value="1"/>
</dbReference>
<dbReference type="PANTHER" id="PTHR46568:SF1">
    <property type="entry name" value="ALKYLDIHYDROXYACETONEPHOSPHATE SYNTHASE, PEROXISOMAL"/>
    <property type="match status" value="1"/>
</dbReference>
<dbReference type="RefSeq" id="WP_013558261.1">
    <property type="nucleotide sequence ID" value="NC_014958.1"/>
</dbReference>
<keyword evidence="9" id="KW-0808">Transferase</keyword>
<dbReference type="EC" id="2.5.1.26" evidence="9"/>
<dbReference type="InterPro" id="IPR016171">
    <property type="entry name" value="Vanillyl_alc_oxidase_C-sub2"/>
</dbReference>
<feature type="binding site" evidence="5">
    <location>
        <position position="387"/>
    </location>
    <ligand>
        <name>substrate</name>
    </ligand>
</feature>
<comment type="similarity">
    <text evidence="1">Belongs to the FAD-binding oxidoreductase/transferase type 4 family.</text>
</comment>
<dbReference type="Gene3D" id="3.30.300.330">
    <property type="match status" value="1"/>
</dbReference>
<evidence type="ECO:0000256" key="1">
    <source>
        <dbReference type="ARBA" id="ARBA00008000"/>
    </source>
</evidence>
<dbReference type="InterPro" id="IPR025650">
    <property type="entry name" value="Alkyl-DHAP_Synthase"/>
</dbReference>
<evidence type="ECO:0000256" key="7">
    <source>
        <dbReference type="PIRSR" id="PIRSR625650-4"/>
    </source>
</evidence>
<dbReference type="InterPro" id="IPR016164">
    <property type="entry name" value="FAD-linked_Oxase-like_C"/>
</dbReference>
<dbReference type="HOGENOM" id="CLU_017779_2_0_0"/>
<accession>E8U3R5</accession>
<gene>
    <name evidence="9" type="ordered locus">Deima_3129</name>
</gene>
<sequence>MKRWNGWGDHATHPPVPDAARTFLHQLLGPGHPPRDATLHEVTARVPASRLPEHPLVQRDADTRVRYARGQSLPDLIALRSGEGLVFPDGVAHPERPEDVQTLLQYAHTHAATVVPYGGGTSVAGHVNPAAGARPVLTISLERLSALLTLDEASRLATFGAGVRGPDLEAALRAQGYTLGHFPQSFEYSTLGGWVATRSSGQQSLRYGRIEAMFAGGTLITPRGPLTLPPYPASAAGPDLRQLVLGSEGRLGILTDVTVRVHPLPDTERFEAAFFPDWASAHDATRALAQSGAPLSMLRLSTPTETHTTLTLAGHPRATRALETYLATRGVRSDKCLLLYGLTGPRDTVQHAAHTAARVIAAHQGVRVYTPLGRAWHKGRFAAPYLRNSLWDAGYAVDTLETATTWDRVDRTLNAVEHALRRGLDAYGERVHAYTHLSHVYPSGCSIYTTYVFRLAEDAAATLRRWSALKGAASEALVREGATISHQHGVGRDHAPYLPAEKGALGMSALHALTRTFDPDGLMNPGVLLEGDHA</sequence>
<proteinExistence type="inferred from homology"/>
<dbReference type="EMBL" id="CP002454">
    <property type="protein sequence ID" value="ADV68758.1"/>
    <property type="molecule type" value="Genomic_DNA"/>
</dbReference>
<evidence type="ECO:0000256" key="4">
    <source>
        <dbReference type="PIRSR" id="PIRSR625650-1"/>
    </source>
</evidence>
<dbReference type="GO" id="GO:0071949">
    <property type="term" value="F:FAD binding"/>
    <property type="evidence" value="ECO:0007669"/>
    <property type="project" value="InterPro"/>
</dbReference>
<name>E8U3R5_DEIML</name>
<keyword evidence="10" id="KW-1185">Reference proteome</keyword>
<dbReference type="Gene3D" id="3.30.70.3450">
    <property type="match status" value="1"/>
</dbReference>
<dbReference type="Pfam" id="PF01565">
    <property type="entry name" value="FAD_binding_4"/>
    <property type="match status" value="1"/>
</dbReference>